<feature type="compositionally biased region" description="Polar residues" evidence="12">
    <location>
        <begin position="229"/>
        <end position="255"/>
    </location>
</feature>
<dbReference type="GeneID" id="77732632"/>
<dbReference type="Gene3D" id="1.25.40.270">
    <property type="entry name" value="Vacuolar protein sorting-associated protein vta1"/>
    <property type="match status" value="1"/>
</dbReference>
<evidence type="ECO:0000256" key="3">
    <source>
        <dbReference type="ARBA" id="ARBA00007895"/>
    </source>
</evidence>
<dbReference type="InterPro" id="IPR044538">
    <property type="entry name" value="Vta1-like"/>
</dbReference>
<dbReference type="Gene3D" id="1.20.5.420">
    <property type="entry name" value="Immunoglobulin FC, subunit C"/>
    <property type="match status" value="1"/>
</dbReference>
<keyword evidence="6" id="KW-0967">Endosome</keyword>
<evidence type="ECO:0000256" key="2">
    <source>
        <dbReference type="ARBA" id="ARBA00004496"/>
    </source>
</evidence>
<evidence type="ECO:0000259" key="13">
    <source>
        <dbReference type="PROSITE" id="PS51516"/>
    </source>
</evidence>
<keyword evidence="4" id="KW-0813">Transport</keyword>
<dbReference type="PANTHER" id="PTHR46009:SF1">
    <property type="entry name" value="VACUOLAR PROTEIN SORTING-ASSOCIATED PROTEIN VTA1 HOMOLOG"/>
    <property type="match status" value="1"/>
</dbReference>
<reference evidence="14" key="1">
    <citation type="journal article" date="2022" name="G3 (Bethesda)">
        <title>High quality genome of the basidiomycete yeast Dioszegia hungarica PDD-24b-2 isolated from cloud water.</title>
        <authorList>
            <person name="Jarrige D."/>
            <person name="Haridas S."/>
            <person name="Bleykasten-Grosshans C."/>
            <person name="Joly M."/>
            <person name="Nadalig T."/>
            <person name="Sancelme M."/>
            <person name="Vuilleumier S."/>
            <person name="Grigoriev I.V."/>
            <person name="Amato P."/>
            <person name="Bringel F."/>
        </authorList>
    </citation>
    <scope>NUCLEOTIDE SEQUENCE</scope>
    <source>
        <strain evidence="14">PDD-24b-2</strain>
    </source>
</reference>
<evidence type="ECO:0000256" key="5">
    <source>
        <dbReference type="ARBA" id="ARBA00022490"/>
    </source>
</evidence>
<feature type="compositionally biased region" description="Low complexity" evidence="12">
    <location>
        <begin position="428"/>
        <end position="439"/>
    </location>
</feature>
<feature type="domain" description="Sox C-terminal" evidence="13">
    <location>
        <begin position="434"/>
        <end position="535"/>
    </location>
</feature>
<dbReference type="Pfam" id="PF18097">
    <property type="entry name" value="Vta1_C"/>
    <property type="match status" value="1"/>
</dbReference>
<comment type="caution">
    <text evidence="14">The sequence shown here is derived from an EMBL/GenBank/DDBJ whole genome shotgun (WGS) entry which is preliminary data.</text>
</comment>
<keyword evidence="7" id="KW-0653">Protein transport</keyword>
<evidence type="ECO:0000313" key="14">
    <source>
        <dbReference type="EMBL" id="KAI9636744.1"/>
    </source>
</evidence>
<dbReference type="PROSITE" id="PS51516">
    <property type="entry name" value="SOX_C"/>
    <property type="match status" value="1"/>
</dbReference>
<keyword evidence="9" id="KW-0472">Membrane</keyword>
<keyword evidence="5" id="KW-0963">Cytoplasm</keyword>
<evidence type="ECO:0000256" key="6">
    <source>
        <dbReference type="ARBA" id="ARBA00022753"/>
    </source>
</evidence>
<dbReference type="RefSeq" id="XP_052946521.1">
    <property type="nucleotide sequence ID" value="XM_053093427.1"/>
</dbReference>
<keyword evidence="11" id="KW-0539">Nucleus</keyword>
<dbReference type="AlphaFoldDB" id="A0AA38HCZ3"/>
<name>A0AA38HCZ3_9TREE</name>
<sequence length="535" mass="56338">MPSSPSSVRPLVLGPGVPPISVNISSPPHKRSRLASPQSVEMDAVDIPSERVPEGLKACEQILKRGKEVKKVEPVVTYWCCFAAAQKALDARNRSKEDTVFLMSLLDALEQMKVVLANNDAVTNEAAGAAHVENFALKVFMSADNDDRNGIAGKATIRKFVVAGQFIEVLRCFENGMTEEMEQKLQYARWKAADGAKALREGRTPASGPPIPDIELSLPELPSGSPSGNSQFISGSPSQNTPLSRPANLSNNITPLVSPRPSPGAHSRTDLPSLDMDRPPGRNLSNKASGAWSTVATPGVAEEGDEDRHFQLPTVPPSAMPDVHSTPPGGEKKAVRFTGPDGAPLSPAQTHFTVDSYDAPDAPPPTTFGDSPTSPAKPPPPVLKRDDNSGSSRSTNSTDTAGRPGGDSNASRSAQPSAPRPPTGNGSGSNRPSPSLQPTHMPPPPPPPSFASYPSVPPTTAHPNGLGLTSPPPSAPPLSAMSSLAPAHNNPIPKLTRKQVEQTQKHARWAVSALEFDDAETARTELRKALAILGG</sequence>
<feature type="region of interest" description="Disordered" evidence="12">
    <location>
        <begin position="198"/>
        <end position="503"/>
    </location>
</feature>
<keyword evidence="15" id="KW-1185">Reference proteome</keyword>
<feature type="compositionally biased region" description="Polar residues" evidence="12">
    <location>
        <begin position="283"/>
        <end position="296"/>
    </location>
</feature>
<dbReference type="PANTHER" id="PTHR46009">
    <property type="entry name" value="VACUOLAR PROTEIN SORTING-ASSOCIATED PROTEIN VTA1 HOMOLOG"/>
    <property type="match status" value="1"/>
</dbReference>
<organism evidence="14 15">
    <name type="scientific">Dioszegia hungarica</name>
    <dbReference type="NCBI Taxonomy" id="4972"/>
    <lineage>
        <taxon>Eukaryota</taxon>
        <taxon>Fungi</taxon>
        <taxon>Dikarya</taxon>
        <taxon>Basidiomycota</taxon>
        <taxon>Agaricomycotina</taxon>
        <taxon>Tremellomycetes</taxon>
        <taxon>Tremellales</taxon>
        <taxon>Bulleribasidiaceae</taxon>
        <taxon>Dioszegia</taxon>
    </lineage>
</organism>
<feature type="compositionally biased region" description="Pro residues" evidence="12">
    <location>
        <begin position="440"/>
        <end position="449"/>
    </location>
</feature>
<dbReference type="EMBL" id="JAKWFO010000005">
    <property type="protein sequence ID" value="KAI9636744.1"/>
    <property type="molecule type" value="Genomic_DNA"/>
</dbReference>
<evidence type="ECO:0000256" key="1">
    <source>
        <dbReference type="ARBA" id="ARBA00004481"/>
    </source>
</evidence>
<keyword evidence="8" id="KW-0805">Transcription regulation</keyword>
<evidence type="ECO:0000256" key="4">
    <source>
        <dbReference type="ARBA" id="ARBA00022448"/>
    </source>
</evidence>
<evidence type="ECO:0000256" key="10">
    <source>
        <dbReference type="ARBA" id="ARBA00023163"/>
    </source>
</evidence>
<dbReference type="GO" id="GO:0032511">
    <property type="term" value="P:late endosome to vacuole transport via multivesicular body sorting pathway"/>
    <property type="evidence" value="ECO:0007669"/>
    <property type="project" value="InterPro"/>
</dbReference>
<evidence type="ECO:0000256" key="7">
    <source>
        <dbReference type="ARBA" id="ARBA00022927"/>
    </source>
</evidence>
<dbReference type="InterPro" id="IPR041212">
    <property type="entry name" value="Vta1_C"/>
</dbReference>
<feature type="compositionally biased region" description="Low complexity" evidence="12">
    <location>
        <begin position="408"/>
        <end position="417"/>
    </location>
</feature>
<dbReference type="InterPro" id="IPR039431">
    <property type="entry name" value="Vta1/CALS_N"/>
</dbReference>
<evidence type="ECO:0000256" key="11">
    <source>
        <dbReference type="ARBA" id="ARBA00023242"/>
    </source>
</evidence>
<dbReference type="Proteomes" id="UP001164286">
    <property type="component" value="Unassembled WGS sequence"/>
</dbReference>
<dbReference type="Pfam" id="PF04652">
    <property type="entry name" value="Vta1"/>
    <property type="match status" value="1"/>
</dbReference>
<gene>
    <name evidence="14" type="ORF">MKK02DRAFT_45449</name>
</gene>
<comment type="subcellular location">
    <subcellularLocation>
        <location evidence="2">Cytoplasm</location>
    </subcellularLocation>
    <subcellularLocation>
        <location evidence="1">Endosome membrane</location>
        <topology evidence="1">Peripheral membrane protein</topology>
    </subcellularLocation>
</comment>
<proteinExistence type="inferred from homology"/>
<protein>
    <submittedName>
        <fullName evidence="14">Late endosome to vacuole transport-related protein</fullName>
    </submittedName>
</protein>
<dbReference type="InterPro" id="IPR021934">
    <property type="entry name" value="Sox_C"/>
</dbReference>
<evidence type="ECO:0000313" key="15">
    <source>
        <dbReference type="Proteomes" id="UP001164286"/>
    </source>
</evidence>
<evidence type="ECO:0000256" key="12">
    <source>
        <dbReference type="SAM" id="MobiDB-lite"/>
    </source>
</evidence>
<dbReference type="InterPro" id="IPR023175">
    <property type="entry name" value="Vta1/CALS_N_sf"/>
</dbReference>
<keyword evidence="10" id="KW-0804">Transcription</keyword>
<feature type="compositionally biased region" description="Polar residues" evidence="12">
    <location>
        <begin position="389"/>
        <end position="400"/>
    </location>
</feature>
<dbReference type="GO" id="GO:0010008">
    <property type="term" value="C:endosome membrane"/>
    <property type="evidence" value="ECO:0007669"/>
    <property type="project" value="UniProtKB-SubCell"/>
</dbReference>
<feature type="compositionally biased region" description="Low complexity" evidence="12">
    <location>
        <begin position="477"/>
        <end position="487"/>
    </location>
</feature>
<evidence type="ECO:0000256" key="8">
    <source>
        <dbReference type="ARBA" id="ARBA00023015"/>
    </source>
</evidence>
<feature type="compositionally biased region" description="Low complexity" evidence="12">
    <location>
        <begin position="215"/>
        <end position="228"/>
    </location>
</feature>
<accession>A0AA38HCZ3</accession>
<dbReference type="GO" id="GO:0005771">
    <property type="term" value="C:multivesicular body"/>
    <property type="evidence" value="ECO:0007669"/>
    <property type="project" value="TreeGrafter"/>
</dbReference>
<comment type="similarity">
    <text evidence="3">Belongs to the VTA1 family.</text>
</comment>
<evidence type="ECO:0000256" key="9">
    <source>
        <dbReference type="ARBA" id="ARBA00023136"/>
    </source>
</evidence>
<dbReference type="GO" id="GO:0015031">
    <property type="term" value="P:protein transport"/>
    <property type="evidence" value="ECO:0007669"/>
    <property type="project" value="UniProtKB-KW"/>
</dbReference>